<organism evidence="1 2">
    <name type="scientific">Scutellospora calospora</name>
    <dbReference type="NCBI Taxonomy" id="85575"/>
    <lineage>
        <taxon>Eukaryota</taxon>
        <taxon>Fungi</taxon>
        <taxon>Fungi incertae sedis</taxon>
        <taxon>Mucoromycota</taxon>
        <taxon>Glomeromycotina</taxon>
        <taxon>Glomeromycetes</taxon>
        <taxon>Diversisporales</taxon>
        <taxon>Gigasporaceae</taxon>
        <taxon>Scutellospora</taxon>
    </lineage>
</organism>
<sequence>FYSSQEWEYERVLKSIRNDISVKIWYVPCNLGIACRGIGTVSALVGDVKARALVAWVNNGFLRVCVL</sequence>
<protein>
    <submittedName>
        <fullName evidence="1">11759_t:CDS:1</fullName>
    </submittedName>
</protein>
<accession>A0ACA9KIZ3</accession>
<feature type="non-terminal residue" evidence="1">
    <location>
        <position position="1"/>
    </location>
</feature>
<evidence type="ECO:0000313" key="2">
    <source>
        <dbReference type="Proteomes" id="UP000789860"/>
    </source>
</evidence>
<comment type="caution">
    <text evidence="1">The sequence shown here is derived from an EMBL/GenBank/DDBJ whole genome shotgun (WGS) entry which is preliminary data.</text>
</comment>
<evidence type="ECO:0000313" key="1">
    <source>
        <dbReference type="EMBL" id="CAG8476393.1"/>
    </source>
</evidence>
<keyword evidence="2" id="KW-1185">Reference proteome</keyword>
<dbReference type="Proteomes" id="UP000789860">
    <property type="component" value="Unassembled WGS sequence"/>
</dbReference>
<proteinExistence type="predicted"/>
<reference evidence="1" key="1">
    <citation type="submission" date="2021-06" db="EMBL/GenBank/DDBJ databases">
        <authorList>
            <person name="Kallberg Y."/>
            <person name="Tangrot J."/>
            <person name="Rosling A."/>
        </authorList>
    </citation>
    <scope>NUCLEOTIDE SEQUENCE</scope>
    <source>
        <strain evidence="1">AU212A</strain>
    </source>
</reference>
<dbReference type="EMBL" id="CAJVPM010001910">
    <property type="protein sequence ID" value="CAG8476393.1"/>
    <property type="molecule type" value="Genomic_DNA"/>
</dbReference>
<name>A0ACA9KIZ3_9GLOM</name>
<gene>
    <name evidence="1" type="ORF">SCALOS_LOCUS2242</name>
</gene>